<dbReference type="PANTHER" id="PTHR33609:SF1">
    <property type="entry name" value="TRANSPOSASE"/>
    <property type="match status" value="1"/>
</dbReference>
<evidence type="ECO:0000256" key="1">
    <source>
        <dbReference type="SAM" id="Coils"/>
    </source>
</evidence>
<dbReference type="InterPro" id="IPR009057">
    <property type="entry name" value="Homeodomain-like_sf"/>
</dbReference>
<dbReference type="GO" id="GO:0004803">
    <property type="term" value="F:transposase activity"/>
    <property type="evidence" value="ECO:0007669"/>
    <property type="project" value="InterPro"/>
</dbReference>
<name>A0A0P7J1A8_9RHOB</name>
<sequence length="91" mass="10468">MAGKREKPEEIVSKLRQVEVLQVQGMTISEAVRQIGVTQQAFYRWRKLYGGMGRSQLQRLKELEKENQRLRRVVSALTLDKLILTEAAKGV</sequence>
<dbReference type="EMBL" id="LKBA01000001">
    <property type="protein sequence ID" value="KPN65008.1"/>
    <property type="molecule type" value="Genomic_DNA"/>
</dbReference>
<dbReference type="GO" id="GO:0006313">
    <property type="term" value="P:DNA transposition"/>
    <property type="evidence" value="ECO:0007669"/>
    <property type="project" value="InterPro"/>
</dbReference>
<keyword evidence="1" id="KW-0175">Coiled coil</keyword>
<dbReference type="AlphaFoldDB" id="A0A0P7J1A8"/>
<reference evidence="2 3" key="1">
    <citation type="submission" date="2015-09" db="EMBL/GenBank/DDBJ databases">
        <title>Draft genome sequence of Aliiroseovarius crassostreae CV919-312TSm, the causative agent of Roseovarius Oyster Disease (formerly Juvenile Oyster Disease).</title>
        <authorList>
            <person name="Kessner L."/>
            <person name="Spinard E."/>
            <person name="Nelson D."/>
        </authorList>
    </citation>
    <scope>NUCLEOTIDE SEQUENCE [LARGE SCALE GENOMIC DNA]</scope>
    <source>
        <strain evidence="2 3">CV919-312</strain>
    </source>
</reference>
<evidence type="ECO:0000313" key="3">
    <source>
        <dbReference type="Proteomes" id="UP000050471"/>
    </source>
</evidence>
<dbReference type="InterPro" id="IPR002514">
    <property type="entry name" value="Transposase_8"/>
</dbReference>
<comment type="caution">
    <text evidence="2">The sequence shown here is derived from an EMBL/GenBank/DDBJ whole genome shotgun (WGS) entry which is preliminary data.</text>
</comment>
<dbReference type="PANTHER" id="PTHR33609">
    <property type="entry name" value="LOW CALCIUM RESPONSE LOCUS PROTEIN S"/>
    <property type="match status" value="1"/>
</dbReference>
<keyword evidence="3" id="KW-1185">Reference proteome</keyword>
<dbReference type="GO" id="GO:0003677">
    <property type="term" value="F:DNA binding"/>
    <property type="evidence" value="ECO:0007669"/>
    <property type="project" value="InterPro"/>
</dbReference>
<dbReference type="InterPro" id="IPR052546">
    <property type="entry name" value="Transposase_8_domain"/>
</dbReference>
<organism evidence="2 3">
    <name type="scientific">Aliiroseovarius crassostreae</name>
    <dbReference type="NCBI Taxonomy" id="154981"/>
    <lineage>
        <taxon>Bacteria</taxon>
        <taxon>Pseudomonadati</taxon>
        <taxon>Pseudomonadota</taxon>
        <taxon>Alphaproteobacteria</taxon>
        <taxon>Rhodobacterales</taxon>
        <taxon>Paracoccaceae</taxon>
        <taxon>Aliiroseovarius</taxon>
    </lineage>
</organism>
<evidence type="ECO:0000313" key="2">
    <source>
        <dbReference type="EMBL" id="KPN65008.1"/>
    </source>
</evidence>
<feature type="coiled-coil region" evidence="1">
    <location>
        <begin position="53"/>
        <end position="80"/>
    </location>
</feature>
<gene>
    <name evidence="2" type="ORF">AKJ29_06275</name>
</gene>
<dbReference type="Pfam" id="PF01527">
    <property type="entry name" value="HTH_Tnp_1"/>
    <property type="match status" value="1"/>
</dbReference>
<dbReference type="SUPFAM" id="SSF46689">
    <property type="entry name" value="Homeodomain-like"/>
    <property type="match status" value="1"/>
</dbReference>
<dbReference type="STRING" id="154981.AKJ29_06275"/>
<proteinExistence type="predicted"/>
<accession>A0A0P7J1A8</accession>
<protein>
    <submittedName>
        <fullName evidence="2">Transposase</fullName>
    </submittedName>
</protein>
<dbReference type="Proteomes" id="UP000050471">
    <property type="component" value="Unassembled WGS sequence"/>
</dbReference>